<evidence type="ECO:0000313" key="3">
    <source>
        <dbReference type="EMBL" id="MDN3712313.1"/>
    </source>
</evidence>
<dbReference type="InterPro" id="IPR005119">
    <property type="entry name" value="LysR_subst-bd"/>
</dbReference>
<organism evidence="3 4">
    <name type="scientific">Paracoccus cavernae</name>
    <dbReference type="NCBI Taxonomy" id="1571207"/>
    <lineage>
        <taxon>Bacteria</taxon>
        <taxon>Pseudomonadati</taxon>
        <taxon>Pseudomonadota</taxon>
        <taxon>Alphaproteobacteria</taxon>
        <taxon>Rhodobacterales</taxon>
        <taxon>Paracoccaceae</taxon>
        <taxon>Paracoccus</taxon>
    </lineage>
</organism>
<reference evidence="4" key="1">
    <citation type="journal article" date="2019" name="Int. J. Syst. Evol. Microbiol.">
        <title>The Global Catalogue of Microorganisms (GCM) 10K type strain sequencing project: providing services to taxonomists for standard genome sequencing and annotation.</title>
        <authorList>
            <consortium name="The Broad Institute Genomics Platform"/>
            <consortium name="The Broad Institute Genome Sequencing Center for Infectious Disease"/>
            <person name="Wu L."/>
            <person name="Ma J."/>
        </authorList>
    </citation>
    <scope>NUCLEOTIDE SEQUENCE [LARGE SCALE GENOMIC DNA]</scope>
    <source>
        <strain evidence="4">CECT 8482</strain>
    </source>
</reference>
<dbReference type="PANTHER" id="PTHR30537">
    <property type="entry name" value="HTH-TYPE TRANSCRIPTIONAL REGULATOR"/>
    <property type="match status" value="1"/>
</dbReference>
<sequence>MGARLAGPTNEAFELLRTTYTPPEGRRGTLAISSMISLAGNWLSQRLGHFQMAHPQLAVRLESSDSIVDFMHDDIDVAIRTGDGDWPSLTSDFVMPYTFAPLLSPRLMESIDLRHPEDLLKLPILDPQDPNWACWMADAGVAFDPVAQKAWPALGAQVNEARVALAGRGWRC</sequence>
<comment type="caution">
    <text evidence="3">The sequence shown here is derived from an EMBL/GenBank/DDBJ whole genome shotgun (WGS) entry which is preliminary data.</text>
</comment>
<comment type="similarity">
    <text evidence="1">Belongs to the LysR transcriptional regulatory family.</text>
</comment>
<name>A0ABT8D8R6_9RHOB</name>
<evidence type="ECO:0000256" key="1">
    <source>
        <dbReference type="ARBA" id="ARBA00009437"/>
    </source>
</evidence>
<dbReference type="InterPro" id="IPR058163">
    <property type="entry name" value="LysR-type_TF_proteobact-type"/>
</dbReference>
<dbReference type="EMBL" id="JAUFRC010000001">
    <property type="protein sequence ID" value="MDN3712313.1"/>
    <property type="molecule type" value="Genomic_DNA"/>
</dbReference>
<dbReference type="Proteomes" id="UP001243846">
    <property type="component" value="Unassembled WGS sequence"/>
</dbReference>
<proteinExistence type="inferred from homology"/>
<dbReference type="PANTHER" id="PTHR30537:SF74">
    <property type="entry name" value="HTH-TYPE TRANSCRIPTIONAL REGULATOR TRPI"/>
    <property type="match status" value="1"/>
</dbReference>
<dbReference type="Pfam" id="PF03466">
    <property type="entry name" value="LysR_substrate"/>
    <property type="match status" value="1"/>
</dbReference>
<evidence type="ECO:0000259" key="2">
    <source>
        <dbReference type="Pfam" id="PF03466"/>
    </source>
</evidence>
<evidence type="ECO:0000313" key="4">
    <source>
        <dbReference type="Proteomes" id="UP001243846"/>
    </source>
</evidence>
<accession>A0ABT8D8R6</accession>
<feature type="domain" description="LysR substrate-binding" evidence="2">
    <location>
        <begin position="24"/>
        <end position="137"/>
    </location>
</feature>
<gene>
    <name evidence="3" type="ORF">QWZ10_12040</name>
</gene>
<dbReference type="Gene3D" id="3.40.190.10">
    <property type="entry name" value="Periplasmic binding protein-like II"/>
    <property type="match status" value="1"/>
</dbReference>
<keyword evidence="4" id="KW-1185">Reference proteome</keyword>
<protein>
    <submittedName>
        <fullName evidence="3">LysR substrate-binding domain-containing protein</fullName>
    </submittedName>
</protein>
<dbReference type="SUPFAM" id="SSF53850">
    <property type="entry name" value="Periplasmic binding protein-like II"/>
    <property type="match status" value="1"/>
</dbReference>